<feature type="transmembrane region" description="Helical" evidence="2">
    <location>
        <begin position="22"/>
        <end position="52"/>
    </location>
</feature>
<comment type="caution">
    <text evidence="3">The sequence shown here is derived from an EMBL/GenBank/DDBJ whole genome shotgun (WGS) entry which is preliminary data.</text>
</comment>
<dbReference type="AlphaFoldDB" id="A0A6A4ZCK2"/>
<keyword evidence="1" id="KW-0175">Coiled coil</keyword>
<name>A0A6A4ZCK2_9STRA</name>
<evidence type="ECO:0000256" key="2">
    <source>
        <dbReference type="SAM" id="Phobius"/>
    </source>
</evidence>
<feature type="non-terminal residue" evidence="3">
    <location>
        <position position="350"/>
    </location>
</feature>
<gene>
    <name evidence="3" type="ORF">As57867_005287</name>
</gene>
<organism evidence="3">
    <name type="scientific">Aphanomyces stellatus</name>
    <dbReference type="NCBI Taxonomy" id="120398"/>
    <lineage>
        <taxon>Eukaryota</taxon>
        <taxon>Sar</taxon>
        <taxon>Stramenopiles</taxon>
        <taxon>Oomycota</taxon>
        <taxon>Saprolegniomycetes</taxon>
        <taxon>Saprolegniales</taxon>
        <taxon>Verrucalvaceae</taxon>
        <taxon>Aphanomyces</taxon>
    </lineage>
</organism>
<feature type="coiled-coil region" evidence="1">
    <location>
        <begin position="88"/>
        <end position="115"/>
    </location>
</feature>
<proteinExistence type="predicted"/>
<keyword evidence="2" id="KW-0472">Membrane</keyword>
<reference evidence="3" key="1">
    <citation type="submission" date="2019-06" db="EMBL/GenBank/DDBJ databases">
        <title>Genomics analysis of Aphanomyces spp. identifies a new class of oomycete effector associated with host adaptation.</title>
        <authorList>
            <person name="Gaulin E."/>
        </authorList>
    </citation>
    <scope>NUCLEOTIDE SEQUENCE</scope>
    <source>
        <strain evidence="3">CBS 578.67</strain>
    </source>
</reference>
<evidence type="ECO:0000313" key="3">
    <source>
        <dbReference type="EMBL" id="KAF0711384.1"/>
    </source>
</evidence>
<keyword evidence="2" id="KW-0812">Transmembrane</keyword>
<accession>A0A6A4ZCK2</accession>
<dbReference type="EMBL" id="VJMH01001625">
    <property type="protein sequence ID" value="KAF0711384.1"/>
    <property type="molecule type" value="Genomic_DNA"/>
</dbReference>
<keyword evidence="2" id="KW-1133">Transmembrane helix</keyword>
<protein>
    <submittedName>
        <fullName evidence="3">Uncharacterized protein</fullName>
    </submittedName>
</protein>
<sequence length="350" mass="39652">MATHGTAAFIQRSYTVRFLRTLYMLLTGCVSGVFASAFLVINIFYSIALIVLRPVFGAPWLGVDHELFYRTHAEALDKLAGNDTTTTTKLTKREIDALLQKIVQAQNDAVQEQIERGEKIIETKDTMSLSSVVVATVFFGAYCLYYWPDKGHSNGDVNSKFLGGLPIVLSMLLLKKEDLESVAATCRTYIFLKRMGRTQSYLLCDKQQQEQDTLLPSPYDKDAYYMARHLRYQTLMKMTADDAISFALYVVALSTYNFERTNDEPNALPNMQPTSDRLTLSPLVKKNNPSFWARRIGDHHNATDAFPAFLLRLPKLDGTYVDSTEDHMTLFSMPVMDTYTTHHVTETITL</sequence>
<evidence type="ECO:0000256" key="1">
    <source>
        <dbReference type="SAM" id="Coils"/>
    </source>
</evidence>